<dbReference type="EMBL" id="GL871109">
    <property type="protein sequence ID" value="EGC34158.1"/>
    <property type="molecule type" value="Genomic_DNA"/>
</dbReference>
<evidence type="ECO:0000256" key="1">
    <source>
        <dbReference type="ARBA" id="ARBA00022574"/>
    </source>
</evidence>
<keyword evidence="7" id="KW-1185">Reference proteome</keyword>
<feature type="repeat" description="WD" evidence="3">
    <location>
        <begin position="474"/>
        <end position="513"/>
    </location>
</feature>
<reference evidence="7" key="1">
    <citation type="journal article" date="2011" name="Genome Biol.">
        <title>Comparative genomics of the social amoebae Dictyostelium discoideum and Dictyostelium purpureum.</title>
        <authorList>
            <consortium name="US DOE Joint Genome Institute (JGI-PGF)"/>
            <person name="Sucgang R."/>
            <person name="Kuo A."/>
            <person name="Tian X."/>
            <person name="Salerno W."/>
            <person name="Parikh A."/>
            <person name="Feasley C.L."/>
            <person name="Dalin E."/>
            <person name="Tu H."/>
            <person name="Huang E."/>
            <person name="Barry K."/>
            <person name="Lindquist E."/>
            <person name="Shapiro H."/>
            <person name="Bruce D."/>
            <person name="Schmutz J."/>
            <person name="Salamov A."/>
            <person name="Fey P."/>
            <person name="Gaudet P."/>
            <person name="Anjard C."/>
            <person name="Babu M.M."/>
            <person name="Basu S."/>
            <person name="Bushmanova Y."/>
            <person name="van der Wel H."/>
            <person name="Katoh-Kurasawa M."/>
            <person name="Dinh C."/>
            <person name="Coutinho P.M."/>
            <person name="Saito T."/>
            <person name="Elias M."/>
            <person name="Schaap P."/>
            <person name="Kay R.R."/>
            <person name="Henrissat B."/>
            <person name="Eichinger L."/>
            <person name="Rivero F."/>
            <person name="Putnam N.H."/>
            <person name="West C.M."/>
            <person name="Loomis W.F."/>
            <person name="Chisholm R.L."/>
            <person name="Shaulsky G."/>
            <person name="Strassmann J.E."/>
            <person name="Queller D.C."/>
            <person name="Kuspa A."/>
            <person name="Grigoriev I.V."/>
        </authorList>
    </citation>
    <scope>NUCLEOTIDE SEQUENCE [LARGE SCALE GENOMIC DNA]</scope>
    <source>
        <strain evidence="7">QSDP1</strain>
    </source>
</reference>
<dbReference type="PROSITE" id="PS50294">
    <property type="entry name" value="WD_REPEATS_REGION"/>
    <property type="match status" value="2"/>
</dbReference>
<accession>F0ZPH4</accession>
<dbReference type="PROSITE" id="PS50082">
    <property type="entry name" value="WD_REPEATS_2"/>
    <property type="match status" value="5"/>
</dbReference>
<dbReference type="InterPro" id="IPR020472">
    <property type="entry name" value="WD40_PAC1"/>
</dbReference>
<feature type="domain" description="F-box" evidence="5">
    <location>
        <begin position="54"/>
        <end position="101"/>
    </location>
</feature>
<dbReference type="SMART" id="SM00256">
    <property type="entry name" value="FBOX"/>
    <property type="match status" value="1"/>
</dbReference>
<evidence type="ECO:0000313" key="6">
    <source>
        <dbReference type="EMBL" id="EGC34158.1"/>
    </source>
</evidence>
<dbReference type="InterPro" id="IPR001810">
    <property type="entry name" value="F-box_dom"/>
</dbReference>
<dbReference type="InterPro" id="IPR036047">
    <property type="entry name" value="F-box-like_dom_sf"/>
</dbReference>
<dbReference type="InterPro" id="IPR015943">
    <property type="entry name" value="WD40/YVTN_repeat-like_dom_sf"/>
</dbReference>
<evidence type="ECO:0000256" key="3">
    <source>
        <dbReference type="PROSITE-ProRule" id="PRU00221"/>
    </source>
</evidence>
<dbReference type="InterPro" id="IPR019775">
    <property type="entry name" value="WD40_repeat_CS"/>
</dbReference>
<dbReference type="InterPro" id="IPR001680">
    <property type="entry name" value="WD40_rpt"/>
</dbReference>
<dbReference type="KEGG" id="dpp:DICPUDRAFT_80083"/>
<dbReference type="AlphaFoldDB" id="F0ZPH4"/>
<feature type="repeat" description="WD" evidence="3">
    <location>
        <begin position="341"/>
        <end position="375"/>
    </location>
</feature>
<feature type="compositionally biased region" description="Basic and acidic residues" evidence="4">
    <location>
        <begin position="258"/>
        <end position="274"/>
    </location>
</feature>
<dbReference type="PROSITE" id="PS00678">
    <property type="entry name" value="WD_REPEATS_1"/>
    <property type="match status" value="2"/>
</dbReference>
<dbReference type="Gene3D" id="2.130.10.10">
    <property type="entry name" value="YVTN repeat-like/Quinoprotein amine dehydrogenase"/>
    <property type="match status" value="2"/>
</dbReference>
<dbReference type="Gene3D" id="1.20.1280.50">
    <property type="match status" value="1"/>
</dbReference>
<feature type="repeat" description="WD" evidence="3">
    <location>
        <begin position="516"/>
        <end position="549"/>
    </location>
</feature>
<evidence type="ECO:0000256" key="2">
    <source>
        <dbReference type="ARBA" id="ARBA00022737"/>
    </source>
</evidence>
<evidence type="ECO:0000256" key="4">
    <source>
        <dbReference type="SAM" id="MobiDB-lite"/>
    </source>
</evidence>
<dbReference type="OrthoDB" id="19711at2759"/>
<gene>
    <name evidence="6" type="ORF">DICPUDRAFT_80083</name>
</gene>
<dbReference type="RefSeq" id="XP_003289312.1">
    <property type="nucleotide sequence ID" value="XM_003289264.1"/>
</dbReference>
<dbReference type="GeneID" id="10502208"/>
<dbReference type="VEuPathDB" id="AmoebaDB:DICPUDRAFT_80083"/>
<feature type="repeat" description="WD" evidence="3">
    <location>
        <begin position="383"/>
        <end position="419"/>
    </location>
</feature>
<dbReference type="PROSITE" id="PS50181">
    <property type="entry name" value="FBOX"/>
    <property type="match status" value="1"/>
</dbReference>
<keyword evidence="1 3" id="KW-0853">WD repeat</keyword>
<feature type="repeat" description="WD" evidence="3">
    <location>
        <begin position="177"/>
        <end position="206"/>
    </location>
</feature>
<proteinExistence type="predicted"/>
<dbReference type="SMART" id="SM00320">
    <property type="entry name" value="WD40"/>
    <property type="match status" value="7"/>
</dbReference>
<dbReference type="InParanoid" id="F0ZPH4"/>
<dbReference type="PRINTS" id="PR00320">
    <property type="entry name" value="GPROTEINBRPT"/>
</dbReference>
<dbReference type="InterPro" id="IPR053299">
    <property type="entry name" value="ASTRA_WD_repeat"/>
</dbReference>
<dbReference type="InterPro" id="IPR036322">
    <property type="entry name" value="WD40_repeat_dom_sf"/>
</dbReference>
<name>F0ZPH4_DICPU</name>
<dbReference type="Pfam" id="PF12937">
    <property type="entry name" value="F-box-like"/>
    <property type="match status" value="1"/>
</dbReference>
<feature type="compositionally biased region" description="Low complexity" evidence="4">
    <location>
        <begin position="275"/>
        <end position="299"/>
    </location>
</feature>
<dbReference type="Pfam" id="PF00400">
    <property type="entry name" value="WD40"/>
    <property type="match status" value="5"/>
</dbReference>
<dbReference type="PANTHER" id="PTHR44156">
    <property type="entry name" value="SUPERNUMERARY LIMBS, ISOFORM B-RELATED"/>
    <property type="match status" value="1"/>
</dbReference>
<dbReference type="eggNOG" id="KOG0274">
    <property type="taxonomic scope" value="Eukaryota"/>
</dbReference>
<keyword evidence="2" id="KW-0677">Repeat</keyword>
<evidence type="ECO:0000259" key="5">
    <source>
        <dbReference type="PROSITE" id="PS50181"/>
    </source>
</evidence>
<protein>
    <recommendedName>
        <fullName evidence="5">F-box domain-containing protein</fullName>
    </recommendedName>
</protein>
<dbReference type="SUPFAM" id="SSF81383">
    <property type="entry name" value="F-box domain"/>
    <property type="match status" value="1"/>
</dbReference>
<dbReference type="Proteomes" id="UP000001064">
    <property type="component" value="Unassembled WGS sequence"/>
</dbReference>
<organism evidence="6 7">
    <name type="scientific">Dictyostelium purpureum</name>
    <name type="common">Slime mold</name>
    <dbReference type="NCBI Taxonomy" id="5786"/>
    <lineage>
        <taxon>Eukaryota</taxon>
        <taxon>Amoebozoa</taxon>
        <taxon>Evosea</taxon>
        <taxon>Eumycetozoa</taxon>
        <taxon>Dictyostelia</taxon>
        <taxon>Dictyosteliales</taxon>
        <taxon>Dictyosteliaceae</taxon>
        <taxon>Dictyostelium</taxon>
    </lineage>
</organism>
<feature type="region of interest" description="Disordered" evidence="4">
    <location>
        <begin position="258"/>
        <end position="299"/>
    </location>
</feature>
<dbReference type="SUPFAM" id="SSF50978">
    <property type="entry name" value="WD40 repeat-like"/>
    <property type="match status" value="1"/>
</dbReference>
<dbReference type="OMA" id="DIGKHNE"/>
<dbReference type="STRING" id="5786.F0ZPH4"/>
<evidence type="ECO:0000313" key="7">
    <source>
        <dbReference type="Proteomes" id="UP000001064"/>
    </source>
</evidence>
<sequence>MNFEINSSNSNLETIFNYLKRDLLLNSNNTINININNYKNKKKKKRINTIEQYESFLFILPNEIFSKILSNLDYKDIISLSLINNHFYSLINSYNNLWRKLYFKKYKNYNKLNHFGFCKNPPNHCNNCNKNSNYNNNSYNENWKSKYLKNKKENKNWKNGKYSVTSLDTNIGGIFCLSQKSNMLVTGSFDRELKLWKLKAPSKSNRKLSIEPVMNIRGHDGWIWSTHLKTSKNFHKIKCISSSQDGTIMVSDIDKEEFDRMESSNGHGEDRTGLDNHSGSSSGNDSSGTNSTYFNNNHNNINFNNKTARSFNLKTSKQQMSTEFPRQPQQSHSKLIDGTFLKGHKGTVWTTQPDKQLKHLYSGGGDSLIKQWDIERTCFVSDIGKHNESILCLSGVSTEHPDLLASGSADHTIRLWDIRAPPKMVLCINEHGVNIDCLSLSNHFIVSGGDDGVLRVSDIRYMITSPRPYVIAEIPAHEGSIRALSIKRDKMVTTSSDMSIKIWQIKKMESTPSHCLLGHHGSVVSMQLKSNMIISGSLDSSVKIWDFSN</sequence>